<dbReference type="EMBL" id="DQZW01000211">
    <property type="protein sequence ID" value="HDL90141.1"/>
    <property type="molecule type" value="Genomic_DNA"/>
</dbReference>
<dbReference type="AlphaFoldDB" id="A0A7C1B1Q0"/>
<comment type="caution">
    <text evidence="2">The sequence shown here is derived from an EMBL/GenBank/DDBJ whole genome shotgun (WGS) entry which is preliminary data.</text>
</comment>
<name>A0A7C1B1Q0_9BACT</name>
<dbReference type="Proteomes" id="UP000886355">
    <property type="component" value="Unassembled WGS sequence"/>
</dbReference>
<protein>
    <submittedName>
        <fullName evidence="2">Uncharacterized protein</fullName>
    </submittedName>
</protein>
<feature type="region of interest" description="Disordered" evidence="1">
    <location>
        <begin position="59"/>
        <end position="78"/>
    </location>
</feature>
<organism evidence="2">
    <name type="scientific">Thermodesulforhabdus norvegica</name>
    <dbReference type="NCBI Taxonomy" id="39841"/>
    <lineage>
        <taxon>Bacteria</taxon>
        <taxon>Pseudomonadati</taxon>
        <taxon>Thermodesulfobacteriota</taxon>
        <taxon>Syntrophobacteria</taxon>
        <taxon>Syntrophobacterales</taxon>
        <taxon>Thermodesulforhabdaceae</taxon>
        <taxon>Thermodesulforhabdus</taxon>
    </lineage>
</organism>
<reference evidence="2" key="1">
    <citation type="journal article" date="2020" name="mSystems">
        <title>Genome- and Community-Level Interaction Insights into Carbon Utilization and Element Cycling Functions of Hydrothermarchaeota in Hydrothermal Sediment.</title>
        <authorList>
            <person name="Zhou Z."/>
            <person name="Liu Y."/>
            <person name="Xu W."/>
            <person name="Pan J."/>
            <person name="Luo Z.H."/>
            <person name="Li M."/>
        </authorList>
    </citation>
    <scope>NUCLEOTIDE SEQUENCE [LARGE SCALE GENOMIC DNA]</scope>
    <source>
        <strain evidence="2">HyVt-19</strain>
    </source>
</reference>
<gene>
    <name evidence="2" type="ORF">ENG14_04490</name>
</gene>
<evidence type="ECO:0000256" key="1">
    <source>
        <dbReference type="SAM" id="MobiDB-lite"/>
    </source>
</evidence>
<sequence>MVLVEAKVVDSTHLELSKPIAARQGLTVFVSVVESGQKDAERQQWLAASAASLQAAYGESEPDYSASMVRENNPDYCT</sequence>
<evidence type="ECO:0000313" key="2">
    <source>
        <dbReference type="EMBL" id="HDL90141.1"/>
    </source>
</evidence>
<proteinExistence type="predicted"/>
<accession>A0A7C1B1Q0</accession>